<accession>A0A1J4KZN1</accession>
<dbReference type="OrthoDB" id="10260387at2759"/>
<dbReference type="GeneID" id="94849134"/>
<dbReference type="InterPro" id="IPR051244">
    <property type="entry name" value="TCAF"/>
</dbReference>
<sequence>MGCASSSERKVDNLKSGARSPRDFSDCPAVYVYQSEKSPHLAFNFLIAGVQNFSCSCGMVPSVCLNERAFPIITAKLTLGQDELNETENLDSNLNNLNGLQNLTSKNETQIENNDSEFNHDKNNINENNVNDIELPVFSAAFYGQGRVICFPHIGIIEEICEKVSTTGNFFVNSLSWLAHQKSTMTPICLLGFPQDFIGVSTSALHNFGFFVESRTKAQNLENFKVILVASTFEVENDDNLKNLQDFVSNGGGLAVFFTPADAENPLSFPINPLLSIFGLSYTFCSISENDEIYDIQDDFELLKNQHFDYYLSLIKDLLKNPNKITQAELDQVVTKIRYHAIVCTTSDNEQQKKLKDLGKTCLDYLFSTDVLKNNLFCDSESSDFQTIVLVMLQDILPKYPPEEYKALAGYEIFPGRCEVTPEDFVNDFKMTLTVYDEAWMSTGLYLPAGCVGIIESDKVYDDIKFQVGAHHETLMQKTPPWKRWPSIILPFEMNEKVTKLGSPFGGPVYVSTSDDFEGSITATLTFKGFVKYPRWVYNDLSVWEETKDNKVPLGEIECENLILTIPSEKMKDFDFSKINIVVKGIANNISSFMSYPLEKPFRVVFDIDLPEETPVCGYPIVIKIDEIQNMFSNVDEPSIELFNLASLMAILTIREGCFDSTIESALASISSSIAFSNFFESFEPLSFPNLMLPPLFKELWEIYNNYDKSIIPKTLKKFQDPSYELLGVPEDTWIEFVREMCRIGETDFTKILERSRPIPLNVSMSCQGLTLAKSEMINSSRLPAESP</sequence>
<comment type="caution">
    <text evidence="3">The sequence shown here is derived from an EMBL/GenBank/DDBJ whole genome shotgun (WGS) entry which is preliminary data.</text>
</comment>
<dbReference type="Pfam" id="PF17291">
    <property type="entry name" value="M60-like_N"/>
    <property type="match status" value="1"/>
</dbReference>
<dbReference type="SMART" id="SM01276">
    <property type="entry name" value="M60-like"/>
    <property type="match status" value="1"/>
</dbReference>
<proteinExistence type="predicted"/>
<feature type="region of interest" description="Disordered" evidence="1">
    <location>
        <begin position="1"/>
        <end position="20"/>
    </location>
</feature>
<gene>
    <name evidence="3" type="ORF">TRFO_42680</name>
</gene>
<evidence type="ECO:0000256" key="1">
    <source>
        <dbReference type="SAM" id="MobiDB-lite"/>
    </source>
</evidence>
<evidence type="ECO:0000313" key="4">
    <source>
        <dbReference type="Proteomes" id="UP000179807"/>
    </source>
</evidence>
<dbReference type="PROSITE" id="PS51723">
    <property type="entry name" value="PEPTIDASE_M60"/>
    <property type="match status" value="1"/>
</dbReference>
<dbReference type="PANTHER" id="PTHR15730">
    <property type="entry name" value="EXPERIMENTAL AUTOIMMUNE PROSTATITIS ANTIGEN 2-RELATED"/>
    <property type="match status" value="1"/>
</dbReference>
<dbReference type="InterPro" id="IPR031161">
    <property type="entry name" value="Peptidase_M60_dom"/>
</dbReference>
<organism evidence="3 4">
    <name type="scientific">Tritrichomonas foetus</name>
    <dbReference type="NCBI Taxonomy" id="1144522"/>
    <lineage>
        <taxon>Eukaryota</taxon>
        <taxon>Metamonada</taxon>
        <taxon>Parabasalia</taxon>
        <taxon>Tritrichomonadida</taxon>
        <taxon>Tritrichomonadidae</taxon>
        <taxon>Tritrichomonas</taxon>
    </lineage>
</organism>
<name>A0A1J4KZN1_9EUKA</name>
<dbReference type="InterPro" id="IPR035423">
    <property type="entry name" value="M60-like_N"/>
</dbReference>
<evidence type="ECO:0000313" key="3">
    <source>
        <dbReference type="EMBL" id="OHT15148.1"/>
    </source>
</evidence>
<dbReference type="Proteomes" id="UP000179807">
    <property type="component" value="Unassembled WGS sequence"/>
</dbReference>
<dbReference type="PANTHER" id="PTHR15730:SF5">
    <property type="entry name" value="SI:CH211-210B2.2-RELATED"/>
    <property type="match status" value="1"/>
</dbReference>
<evidence type="ECO:0000259" key="2">
    <source>
        <dbReference type="PROSITE" id="PS51723"/>
    </source>
</evidence>
<protein>
    <recommendedName>
        <fullName evidence="2">Peptidase M60 domain-containing protein</fullName>
    </recommendedName>
</protein>
<keyword evidence="4" id="KW-1185">Reference proteome</keyword>
<dbReference type="EMBL" id="MLAK01000263">
    <property type="protein sequence ID" value="OHT15148.1"/>
    <property type="molecule type" value="Genomic_DNA"/>
</dbReference>
<dbReference type="VEuPathDB" id="TrichDB:TRFO_42680"/>
<dbReference type="AlphaFoldDB" id="A0A1J4KZN1"/>
<reference evidence="3" key="1">
    <citation type="submission" date="2016-10" db="EMBL/GenBank/DDBJ databases">
        <authorList>
            <person name="Benchimol M."/>
            <person name="Almeida L.G."/>
            <person name="Vasconcelos A.T."/>
            <person name="Perreira-Neves A."/>
            <person name="Rosa I.A."/>
            <person name="Tasca T."/>
            <person name="Bogo M.R."/>
            <person name="de Souza W."/>
        </authorList>
    </citation>
    <scope>NUCLEOTIDE SEQUENCE [LARGE SCALE GENOMIC DNA]</scope>
    <source>
        <strain evidence="3">K</strain>
    </source>
</reference>
<feature type="domain" description="Peptidase M60" evidence="2">
    <location>
        <begin position="438"/>
        <end position="745"/>
    </location>
</feature>
<dbReference type="RefSeq" id="XP_068368284.1">
    <property type="nucleotide sequence ID" value="XM_068514430.1"/>
</dbReference>